<comment type="caution">
    <text evidence="10">The sequence shown here is derived from an EMBL/GenBank/DDBJ whole genome shotgun (WGS) entry which is preliminary data.</text>
</comment>
<evidence type="ECO:0000256" key="7">
    <source>
        <dbReference type="ARBA" id="ARBA00022843"/>
    </source>
</evidence>
<dbReference type="Pfam" id="PF00856">
    <property type="entry name" value="SET"/>
    <property type="match status" value="1"/>
</dbReference>
<dbReference type="Pfam" id="PF24900">
    <property type="entry name" value="TRASH_ZMYM4"/>
    <property type="match status" value="2"/>
</dbReference>
<feature type="compositionally biased region" description="Basic and acidic residues" evidence="8">
    <location>
        <begin position="901"/>
        <end position="912"/>
    </location>
</feature>
<feature type="compositionally biased region" description="Basic and acidic residues" evidence="8">
    <location>
        <begin position="1242"/>
        <end position="1266"/>
    </location>
</feature>
<feature type="compositionally biased region" description="Basic residues" evidence="8">
    <location>
        <begin position="765"/>
        <end position="781"/>
    </location>
</feature>
<dbReference type="InterPro" id="IPR046341">
    <property type="entry name" value="SET_dom_sf"/>
</dbReference>
<feature type="compositionally biased region" description="Acidic residues" evidence="8">
    <location>
        <begin position="340"/>
        <end position="369"/>
    </location>
</feature>
<keyword evidence="6" id="KW-0862">Zinc</keyword>
<dbReference type="Gene3D" id="2.170.270.10">
    <property type="entry name" value="SET domain"/>
    <property type="match status" value="1"/>
</dbReference>
<dbReference type="PANTHER" id="PTHR45736">
    <property type="entry name" value="ZINC FINGER MYM-TYPE PROTEIN"/>
    <property type="match status" value="1"/>
</dbReference>
<feature type="compositionally biased region" description="Basic and acidic residues" evidence="8">
    <location>
        <begin position="737"/>
        <end position="746"/>
    </location>
</feature>
<keyword evidence="7" id="KW-0832">Ubl conjugation</keyword>
<dbReference type="InterPro" id="IPR001214">
    <property type="entry name" value="SET_dom"/>
</dbReference>
<dbReference type="PROSITE" id="PS50280">
    <property type="entry name" value="SET"/>
    <property type="match status" value="1"/>
</dbReference>
<dbReference type="SMART" id="SM00317">
    <property type="entry name" value="SET"/>
    <property type="match status" value="1"/>
</dbReference>
<dbReference type="InterPro" id="IPR057926">
    <property type="entry name" value="QRICH1_dom"/>
</dbReference>
<evidence type="ECO:0000313" key="10">
    <source>
        <dbReference type="EMBL" id="KAE8282298.1"/>
    </source>
</evidence>
<keyword evidence="5" id="KW-0863">Zinc-finger</keyword>
<dbReference type="SUPFAM" id="SSF57716">
    <property type="entry name" value="Glucocorticoid receptor-like (DNA-binding domain)"/>
    <property type="match status" value="3"/>
</dbReference>
<keyword evidence="11" id="KW-1185">Reference proteome</keyword>
<evidence type="ECO:0000313" key="11">
    <source>
        <dbReference type="Proteomes" id="UP000424527"/>
    </source>
</evidence>
<evidence type="ECO:0000256" key="3">
    <source>
        <dbReference type="ARBA" id="ARBA00022723"/>
    </source>
</evidence>
<dbReference type="Pfam" id="PF12012">
    <property type="entry name" value="DUF3504"/>
    <property type="match status" value="1"/>
</dbReference>
<evidence type="ECO:0000256" key="6">
    <source>
        <dbReference type="ARBA" id="ARBA00022833"/>
    </source>
</evidence>
<dbReference type="Pfam" id="PF25561">
    <property type="entry name" value="QRICH1"/>
    <property type="match status" value="1"/>
</dbReference>
<dbReference type="InterPro" id="IPR051284">
    <property type="entry name" value="ZnF_MYMT-QRICH1"/>
</dbReference>
<dbReference type="PANTHER" id="PTHR45736:SF5">
    <property type="entry name" value="ZINC FINGER MYM-TYPE PROTEIN 4"/>
    <property type="match status" value="1"/>
</dbReference>
<dbReference type="GO" id="GO:0008270">
    <property type="term" value="F:zinc ion binding"/>
    <property type="evidence" value="ECO:0007669"/>
    <property type="project" value="UniProtKB-KW"/>
</dbReference>
<protein>
    <submittedName>
        <fullName evidence="10">Zinc finger MYM-type protein 4</fullName>
    </submittedName>
</protein>
<dbReference type="SUPFAM" id="SSF82199">
    <property type="entry name" value="SET domain"/>
    <property type="match status" value="1"/>
</dbReference>
<feature type="region of interest" description="Disordered" evidence="8">
    <location>
        <begin position="718"/>
        <end position="746"/>
    </location>
</feature>
<feature type="compositionally biased region" description="Acidic residues" evidence="8">
    <location>
        <begin position="724"/>
        <end position="736"/>
    </location>
</feature>
<dbReference type="InterPro" id="IPR011017">
    <property type="entry name" value="TRASH_dom"/>
</dbReference>
<evidence type="ECO:0000256" key="5">
    <source>
        <dbReference type="ARBA" id="ARBA00022771"/>
    </source>
</evidence>
<organism evidence="10 11">
    <name type="scientific">Larimichthys crocea</name>
    <name type="common">Large yellow croaker</name>
    <name type="synonym">Pseudosciaena crocea</name>
    <dbReference type="NCBI Taxonomy" id="215358"/>
    <lineage>
        <taxon>Eukaryota</taxon>
        <taxon>Metazoa</taxon>
        <taxon>Chordata</taxon>
        <taxon>Craniata</taxon>
        <taxon>Vertebrata</taxon>
        <taxon>Euteleostomi</taxon>
        <taxon>Actinopterygii</taxon>
        <taxon>Neopterygii</taxon>
        <taxon>Teleostei</taxon>
        <taxon>Neoteleostei</taxon>
        <taxon>Acanthomorphata</taxon>
        <taxon>Eupercaria</taxon>
        <taxon>Sciaenidae</taxon>
        <taxon>Larimichthys</taxon>
    </lineage>
</organism>
<dbReference type="Pfam" id="PF06467">
    <property type="entry name" value="zf-FCS"/>
    <property type="match status" value="2"/>
</dbReference>
<feature type="compositionally biased region" description="Low complexity" evidence="8">
    <location>
        <begin position="2294"/>
        <end position="2306"/>
    </location>
</feature>
<keyword evidence="1" id="KW-1017">Isopeptide bond</keyword>
<feature type="region of interest" description="Disordered" evidence="8">
    <location>
        <begin position="340"/>
        <end position="402"/>
    </location>
</feature>
<evidence type="ECO:0000256" key="2">
    <source>
        <dbReference type="ARBA" id="ARBA00022553"/>
    </source>
</evidence>
<feature type="region of interest" description="Disordered" evidence="8">
    <location>
        <begin position="534"/>
        <end position="627"/>
    </location>
</feature>
<feature type="compositionally biased region" description="Polar residues" evidence="8">
    <location>
        <begin position="539"/>
        <end position="552"/>
    </location>
</feature>
<evidence type="ECO:0000256" key="1">
    <source>
        <dbReference type="ARBA" id="ARBA00022499"/>
    </source>
</evidence>
<feature type="compositionally biased region" description="Basic and acidic residues" evidence="8">
    <location>
        <begin position="596"/>
        <end position="619"/>
    </location>
</feature>
<feature type="region of interest" description="Disordered" evidence="8">
    <location>
        <begin position="1240"/>
        <end position="1271"/>
    </location>
</feature>
<dbReference type="InterPro" id="IPR021893">
    <property type="entry name" value="ZMYM2-like_C"/>
</dbReference>
<keyword evidence="4" id="KW-0677">Repeat</keyword>
<reference evidence="10 11" key="1">
    <citation type="submission" date="2019-07" db="EMBL/GenBank/DDBJ databases">
        <title>Chromosome genome assembly for large yellow croaker.</title>
        <authorList>
            <person name="Xiao S."/>
        </authorList>
    </citation>
    <scope>NUCLEOTIDE SEQUENCE [LARGE SCALE GENOMIC DNA]</scope>
    <source>
        <strain evidence="10">JMULYC20181020</strain>
        <tissue evidence="10">Muscle</tissue>
    </source>
</reference>
<feature type="compositionally biased region" description="Basic and acidic residues" evidence="8">
    <location>
        <begin position="818"/>
        <end position="830"/>
    </location>
</feature>
<feature type="compositionally biased region" description="Polar residues" evidence="8">
    <location>
        <begin position="916"/>
        <end position="929"/>
    </location>
</feature>
<feature type="compositionally biased region" description="Acidic residues" evidence="8">
    <location>
        <begin position="2247"/>
        <end position="2256"/>
    </location>
</feature>
<feature type="compositionally biased region" description="Acidic residues" evidence="8">
    <location>
        <begin position="2205"/>
        <end position="2221"/>
    </location>
</feature>
<feature type="compositionally biased region" description="Basic and acidic residues" evidence="8">
    <location>
        <begin position="878"/>
        <end position="893"/>
    </location>
</feature>
<name>A0A6G0HSQ3_LARCR</name>
<dbReference type="SMART" id="SM00746">
    <property type="entry name" value="TRASH"/>
    <property type="match status" value="19"/>
</dbReference>
<evidence type="ECO:0000256" key="8">
    <source>
        <dbReference type="SAM" id="MobiDB-lite"/>
    </source>
</evidence>
<feature type="compositionally biased region" description="Acidic residues" evidence="8">
    <location>
        <begin position="835"/>
        <end position="862"/>
    </location>
</feature>
<proteinExistence type="predicted"/>
<dbReference type="EMBL" id="REGW02000019">
    <property type="protein sequence ID" value="KAE8282298.1"/>
    <property type="molecule type" value="Genomic_DNA"/>
</dbReference>
<accession>A0A6G0HSQ3</accession>
<evidence type="ECO:0000256" key="4">
    <source>
        <dbReference type="ARBA" id="ARBA00022737"/>
    </source>
</evidence>
<feature type="compositionally biased region" description="Basic and acidic residues" evidence="8">
    <location>
        <begin position="2237"/>
        <end position="2246"/>
    </location>
</feature>
<feature type="domain" description="SET" evidence="9">
    <location>
        <begin position="406"/>
        <end position="525"/>
    </location>
</feature>
<sequence>MGRLLIRLQQESIQSFEDAIKPKNFYKVIETVRDIAGFHEMTQRYRTPSLAVKMGYSLKKIGSIILAGTDVSERVKRDTKTFMRMCSKEWSEITCHTADPCGPKVKNPSTIPFTRDMQVFYNYLEATSASAIESMKTDESQEVYTALCRVTLAQASVLNKCAPEVSKMTLKTFQERDDTTKVLSKNFMRMNILSSRTGENVAILLTSELVSAMTLLVTKREACGVNKDNPFLFAKPNSSQTSHYHGRHCIRPFSRVCCAKNPAHLRSVHHHKHVARVFQILNLENDELRHLAKLLGHEIRPDREYYRLPEAALELAKIAKLLLAMEKGSLERFKGNTLEEIEIEDELEPDGEQYDSENSDAEEDEEESDLQQSDVVEQEAVKKKQKRQPTPEQDAEEHIKAGRDKPFLEEMFIDHQKGRGVFTREPIEPSTFVVEYRGNLLLNKESGKSKHGDTLKNYLYDFSWDGKNWRIDASNEDGTLGRLVNDDHKSPNCKMKKIVYKGKPHLCLFAVKKISADEEITYNYGNTSYPWRSAESGGSEMNQNYAASSSDNESFEDAAANSAESCSDDEYKPDCDPSSDESCTSTYTPPCKRSKKDPDSDSSKRRRFEQRVKSDHSSDDDFSSDGDDHIERVFQILSLSDDELGQLAKLLGRSIRTDREYYRTPEAALDIAKVLEILSAMENGSLERLEGKSMEEIEIPGMCSVKFSFIYLEPDGQPNVESNEVSDVEADGEQENPENRDAEKGGELSELSLQLSGLFCFSTPKKPRRVSSSRKRGKSKTQKQESEAEPSELNDERNNEVNSEQDDDEMPESCNVDTPEKTVETTEDASKMWFSDDDDDMNVDFDIDTDDDVRNEDNDGDGDTGRSAPIPWIPVEQDTTKHDNDSSDTKKTDSPPNIDRAVSDHEESKDVDEVNNVEQKNRSSSGIGNTEKNKKLLAAMKEVKILVKRLDIVTLRFPVQVSKLSSVCNSDNEKKKSEQLYVKDQTAHDDCNKSPTPSTSTKDKLSSAKEVQMICSHCKKSMLKGQTAYQKKGFTDVFCSKNCLFALFPLNKPVTKTCHYCHQAITQPLDLIMAAVDIKGTMKEFCGINCLCAFKYNTVPTQPTQTICRTCKKICTTTHEFTLYNVIHKFCSDACLQDFRRENEFTCANCTSTCLHKPLTLKLEGEETKTICSDECLDQFKEEITTPHKCHVCLAPRPVSKMVHYKSEENVVKLFCNRYCVSSYKTYLGCKVQENKSSAQSKEGKRDEQSSEDGKIASDSTVRENDAESEEPSIIYAKSDVKCCQCRKEVQRGQTLYRPKTSQEVFCSALCLSERHPHLKIVQKKCHNCFQVILRPHDMILAPVDDSGTVKELCSNACLASVNSRRNLSAKPTGPRSHCRICGRFSWCRFWLILDGFKHRLCSDTCYISYHKANNMPVFKCNTCSSICHETRLVLETEDGSKTVCSEECLVKLKKKIEDARPCPMCQTLHQLSDMVESKNKEGKLEFFCSNRCMMVHKAQSVTAPGTGRNSPTLDEIDVKEVKPSLPNLDCIKQEPIEEECNQNLSSSIPPENIKDEPNAAKEDLKIGSVFSLKGEPKATALTQDLPVSCSNCKNVLMDGETVYQRKGRADIFCSTSCLLKFYQMKQAMKTCHFCLQVITQLQDVIQAPVDNEETMKDFCSETCLTSFNYKKITKIPVAPVGSQSQCTICSRYCISKHEIVQHDVVHKICSDPCFLRFCNVNKLSICENCCSHCSTPVMLKMGETRKKFCSVTCLSQFKQKYKTPQPCAMCCSPHAMTDMVENKNAENEVELFCTNSCVMASKIQAVSASGRALNCDNCGKSTVPACHLAMSDASIRNFCSLSCAMVFKETQTATVNSTGAPDQTQSAFLKPPEKLPCAQCRRILKAAPKVVQKKGKMNFVCSLACSQEFKRVNNITGKCEYCKNEKIIRDIKRVDGRDCYFCSDGCKMLFRHELEQEWGVHCSSCAYCMSISRTLVTAKYKGTDEKFCSEDCNSKYKMLFCHIAKCETCGHEGKLRQSLPLLGEVKHFCDLKCVLHFCNQKVQTVNADSSPPRSAGTTESSPVIANVISLAGALARQPSASVSSAEQTLFSVPDTQTKVVGHASVQTVPKELKNKSMLCTPLVHNKGVSCTPQTVDTEAQTDNFVPKVVVLPLPVPVYVPMPMNMYSQYTPKPVGLPLPLPVPMFLPGTADGTDPAKETTQPDPPEEELDSKSEDEESDKEDGHKDRAVTRRRQSKEHTRDRSDDSDVDQEDDSSSDSSFGSHGPRSVPGELVPSELPPPATPGLVMREDLQRSPSPAQASPPLQNKHLFKTAEDETSQRDISTAASREYHKLNSQCGIDAWKRWIQWRELQINLDLVPSHAVAVKEDVLHCCAAELNEGLCCFIAEVKQPDGEPYSPDSLFYLCLSIQQYLFENGRMENIFSDLIYNKFSAGFTEILKGFRPSVTASGCSHSCVEEEFLWECKQLGTYSPIVLLNTLLFFCCKHFGFTTVEQHRQLSFTHIVHCTKTNQDNSETIFLRFYVPVSINEAESDVDGVPAKRRKKHESEYDVLEMMENTENPLRCPVRLYEFYLSKCSESVKQRAGLFYLQPDRCCVPGSPLWFSSTALDSSTMEAMLVRILTVRELQGEDGRGLDQQRLK</sequence>
<feature type="region of interest" description="Disordered" evidence="8">
    <location>
        <begin position="2186"/>
        <end position="2306"/>
    </location>
</feature>
<evidence type="ECO:0000259" key="9">
    <source>
        <dbReference type="PROSITE" id="PS50280"/>
    </source>
</evidence>
<dbReference type="Proteomes" id="UP000424527">
    <property type="component" value="Unassembled WGS sequence"/>
</dbReference>
<keyword evidence="2" id="KW-0597">Phosphoprotein</keyword>
<keyword evidence="3" id="KW-0479">Metal-binding</keyword>
<dbReference type="InterPro" id="IPR010507">
    <property type="entry name" value="Znf_MYM"/>
</dbReference>
<feature type="region of interest" description="Disordered" evidence="8">
    <location>
        <begin position="764"/>
        <end position="929"/>
    </location>
</feature>
<gene>
    <name evidence="10" type="ORF">D5F01_LYC19702</name>
</gene>